<comment type="cofactor">
    <cofactor evidence="1">
        <name>pyridoxal 5'-phosphate</name>
        <dbReference type="ChEBI" id="CHEBI:597326"/>
    </cofactor>
</comment>
<evidence type="ECO:0000313" key="4">
    <source>
        <dbReference type="EMBL" id="TNC06914.1"/>
    </source>
</evidence>
<dbReference type="Pfam" id="PF00291">
    <property type="entry name" value="PALP"/>
    <property type="match status" value="1"/>
</dbReference>
<keyword evidence="2" id="KW-0663">Pyridoxal phosphate</keyword>
<dbReference type="PANTHER" id="PTHR42937:SF1">
    <property type="entry name" value="DIAMINOPROPIONATE AMMONIA-LYASE"/>
    <property type="match status" value="1"/>
</dbReference>
<reference evidence="4 5" key="1">
    <citation type="submission" date="2019-06" db="EMBL/GenBank/DDBJ databases">
        <title>Genome of Methylobacterium sp. 17Sr1-39.</title>
        <authorList>
            <person name="Seo T."/>
        </authorList>
    </citation>
    <scope>NUCLEOTIDE SEQUENCE [LARGE SCALE GENOMIC DNA]</scope>
    <source>
        <strain evidence="4 5">17Sr1-39</strain>
    </source>
</reference>
<dbReference type="SUPFAM" id="SSF53686">
    <property type="entry name" value="Tryptophan synthase beta subunit-like PLP-dependent enzymes"/>
    <property type="match status" value="1"/>
</dbReference>
<accession>A0A5C4L720</accession>
<feature type="non-terminal residue" evidence="4">
    <location>
        <position position="126"/>
    </location>
</feature>
<evidence type="ECO:0000256" key="2">
    <source>
        <dbReference type="ARBA" id="ARBA00022898"/>
    </source>
</evidence>
<evidence type="ECO:0000259" key="3">
    <source>
        <dbReference type="Pfam" id="PF00291"/>
    </source>
</evidence>
<proteinExistence type="predicted"/>
<dbReference type="Gene3D" id="3.40.50.1100">
    <property type="match status" value="1"/>
</dbReference>
<dbReference type="InterPro" id="IPR036052">
    <property type="entry name" value="TrpB-like_PALP_sf"/>
</dbReference>
<dbReference type="AlphaFoldDB" id="A0A5C4L720"/>
<dbReference type="EMBL" id="VDDA01000043">
    <property type="protein sequence ID" value="TNC06914.1"/>
    <property type="molecule type" value="Genomic_DNA"/>
</dbReference>
<dbReference type="InterPro" id="IPR001926">
    <property type="entry name" value="TrpB-like_PALP"/>
</dbReference>
<dbReference type="PANTHER" id="PTHR42937">
    <property type="match status" value="1"/>
</dbReference>
<gene>
    <name evidence="4" type="ORF">FF100_33810</name>
</gene>
<dbReference type="Proteomes" id="UP000305267">
    <property type="component" value="Unassembled WGS sequence"/>
</dbReference>
<name>A0A5C4L720_9HYPH</name>
<comment type="caution">
    <text evidence="4">The sequence shown here is derived from an EMBL/GenBank/DDBJ whole genome shotgun (WGS) entry which is preliminary data.</text>
</comment>
<dbReference type="RefSeq" id="WP_139040401.1">
    <property type="nucleotide sequence ID" value="NZ_VDDA01000043.1"/>
</dbReference>
<evidence type="ECO:0000256" key="1">
    <source>
        <dbReference type="ARBA" id="ARBA00001933"/>
    </source>
</evidence>
<protein>
    <submittedName>
        <fullName evidence="4">Pyridoxal-phosphate dependent enzyme</fullName>
    </submittedName>
</protein>
<sequence length="126" mass="12749">MTDAVPPSPRRDPSPETIAAFLRGLDPAYAPTPLRRLPALARRLGVAQVLAKDETGRTLGSFKSLGGTYAGLNALARAAGLSPADLLAARPAGQPALVCASDGNHGLAVAAAARFAGAAARVFLHA</sequence>
<evidence type="ECO:0000313" key="5">
    <source>
        <dbReference type="Proteomes" id="UP000305267"/>
    </source>
</evidence>
<feature type="domain" description="Tryptophan synthase beta chain-like PALP" evidence="3">
    <location>
        <begin position="26"/>
        <end position="125"/>
    </location>
</feature>
<organism evidence="4 5">
    <name type="scientific">Methylobacterium terricola</name>
    <dbReference type="NCBI Taxonomy" id="2583531"/>
    <lineage>
        <taxon>Bacteria</taxon>
        <taxon>Pseudomonadati</taxon>
        <taxon>Pseudomonadota</taxon>
        <taxon>Alphaproteobacteria</taxon>
        <taxon>Hyphomicrobiales</taxon>
        <taxon>Methylobacteriaceae</taxon>
        <taxon>Methylobacterium</taxon>
    </lineage>
</organism>
<keyword evidence="5" id="KW-1185">Reference proteome</keyword>